<accession>F4MMF9</accession>
<dbReference type="EMBL" id="FQ032818">
    <property type="protein sequence ID" value="CBL87322.1"/>
    <property type="molecule type" value="Genomic_DNA"/>
</dbReference>
<gene>
    <name evidence="1" type="ORF">S18_1049_0003</name>
</gene>
<reference evidence="1" key="1">
    <citation type="submission" date="2010-05" db="EMBL/GenBank/DDBJ databases">
        <authorList>
            <person name="Genoscope - CEA"/>
        </authorList>
    </citation>
    <scope>NUCLEOTIDE SEQUENCE</scope>
</reference>
<organism evidence="1">
    <name type="scientific">uncultured Sphingobacteriia bacterium</name>
    <dbReference type="NCBI Taxonomy" id="246143"/>
    <lineage>
        <taxon>Bacteria</taxon>
        <taxon>Pseudomonadati</taxon>
        <taxon>Bacteroidota</taxon>
        <taxon>Sphingobacteriia</taxon>
        <taxon>environmental samples</taxon>
    </lineage>
</organism>
<name>F4MMF9_9BACT</name>
<reference evidence="1" key="2">
    <citation type="journal article" date="2012" name="Environ. Microbiol.">
        <title>Genomic content of uncultured Bacteroidetes from contrasting oceanic provinces in the North Atlantic Ocean.</title>
        <authorList>
            <person name="Gomez-Pereira P.R."/>
            <person name="Schuler M."/>
            <person name="Fuchs B.M."/>
            <person name="Bennke C."/>
            <person name="Teeling H."/>
            <person name="Waldmann J."/>
            <person name="Richter M."/>
            <person name="Barbe V."/>
            <person name="Bataille E."/>
            <person name="Glockner F.O."/>
            <person name="Amann R."/>
        </authorList>
    </citation>
    <scope>NUCLEOTIDE SEQUENCE</scope>
</reference>
<evidence type="ECO:0000313" key="1">
    <source>
        <dbReference type="EMBL" id="CBL87322.1"/>
    </source>
</evidence>
<sequence>MNFEVEHWKHTMNNLSENIVEKEYIWLIEQIEKALSSNPSKLRQILYQIDIEEAKIATVFTQSPSHTWAKELADLMIHRELKKRETRRKYRCDEGDGFFD</sequence>
<dbReference type="AlphaFoldDB" id="F4MMF9"/>
<proteinExistence type="predicted"/>
<protein>
    <submittedName>
        <fullName evidence="1">Uncharacterized protein</fullName>
    </submittedName>
</protein>